<gene>
    <name evidence="2" type="ORF">SFRICE_019509</name>
</gene>
<sequence>MLVTKHTQDLLLNLGPLVTAIYALLVRYAINNLKPSVTLPSPDDCFHAFSHGRINKYQNSQAECGDYEKPFYVDEAKSPAEGCQGPKSKASNKQTTPIHLEEVVPVTPVDRAICTPFIFITDL</sequence>
<protein>
    <submittedName>
        <fullName evidence="2">SFRICE_019509</fullName>
    </submittedName>
</protein>
<organism evidence="2">
    <name type="scientific">Spodoptera frugiperda</name>
    <name type="common">Fall armyworm</name>
    <dbReference type="NCBI Taxonomy" id="7108"/>
    <lineage>
        <taxon>Eukaryota</taxon>
        <taxon>Metazoa</taxon>
        <taxon>Ecdysozoa</taxon>
        <taxon>Arthropoda</taxon>
        <taxon>Hexapoda</taxon>
        <taxon>Insecta</taxon>
        <taxon>Pterygota</taxon>
        <taxon>Neoptera</taxon>
        <taxon>Endopterygota</taxon>
        <taxon>Lepidoptera</taxon>
        <taxon>Glossata</taxon>
        <taxon>Ditrysia</taxon>
        <taxon>Noctuoidea</taxon>
        <taxon>Noctuidae</taxon>
        <taxon>Amphipyrinae</taxon>
        <taxon>Spodoptera</taxon>
    </lineage>
</organism>
<keyword evidence="1" id="KW-0812">Transmembrane</keyword>
<evidence type="ECO:0000313" key="2">
    <source>
        <dbReference type="EMBL" id="SOQ36523.1"/>
    </source>
</evidence>
<keyword evidence="1" id="KW-0472">Membrane</keyword>
<keyword evidence="1" id="KW-1133">Transmembrane helix</keyword>
<feature type="transmembrane region" description="Helical" evidence="1">
    <location>
        <begin position="12"/>
        <end position="30"/>
    </location>
</feature>
<reference evidence="2" key="1">
    <citation type="submission" date="2016-07" db="EMBL/GenBank/DDBJ databases">
        <authorList>
            <person name="Bretaudeau A."/>
        </authorList>
    </citation>
    <scope>NUCLEOTIDE SEQUENCE</scope>
    <source>
        <strain evidence="2">Rice</strain>
        <tissue evidence="2">Whole body</tissue>
    </source>
</reference>
<evidence type="ECO:0000256" key="1">
    <source>
        <dbReference type="SAM" id="Phobius"/>
    </source>
</evidence>
<name>A0A2H1V6Q4_SPOFR</name>
<dbReference type="EMBL" id="ODYU01000969">
    <property type="protein sequence ID" value="SOQ36523.1"/>
    <property type="molecule type" value="Genomic_DNA"/>
</dbReference>
<accession>A0A2H1V6Q4</accession>
<dbReference type="AlphaFoldDB" id="A0A2H1V6Q4"/>
<proteinExistence type="predicted"/>